<dbReference type="PRINTS" id="PR00368">
    <property type="entry name" value="FADPNR"/>
</dbReference>
<dbReference type="GO" id="GO:0016491">
    <property type="term" value="F:oxidoreductase activity"/>
    <property type="evidence" value="ECO:0007669"/>
    <property type="project" value="InterPro"/>
</dbReference>
<dbReference type="PRINTS" id="PR00411">
    <property type="entry name" value="PNDRDTASEI"/>
</dbReference>
<feature type="domain" description="Dihydroprymidine dehydrogenase" evidence="3">
    <location>
        <begin position="19"/>
        <end position="127"/>
    </location>
</feature>
<dbReference type="Gene3D" id="1.10.1060.10">
    <property type="entry name" value="Alpha-helical ferredoxin"/>
    <property type="match status" value="1"/>
</dbReference>
<dbReference type="Proteomes" id="UP000010880">
    <property type="component" value="Chromosome"/>
</dbReference>
<dbReference type="SUPFAM" id="SSF46548">
    <property type="entry name" value="alpha-helical ferredoxin"/>
    <property type="match status" value="1"/>
</dbReference>
<gene>
    <name evidence="4" type="ordered locus">Halha_1063</name>
</gene>
<dbReference type="InterPro" id="IPR036188">
    <property type="entry name" value="FAD/NAD-bd_sf"/>
</dbReference>
<evidence type="ECO:0000259" key="2">
    <source>
        <dbReference type="Pfam" id="PF07992"/>
    </source>
</evidence>
<dbReference type="InterPro" id="IPR028261">
    <property type="entry name" value="DPD_II"/>
</dbReference>
<proteinExistence type="predicted"/>
<accession>L0KA91</accession>
<evidence type="ECO:0000256" key="1">
    <source>
        <dbReference type="SAM" id="MobiDB-lite"/>
    </source>
</evidence>
<evidence type="ECO:0000313" key="4">
    <source>
        <dbReference type="EMBL" id="AGB41023.1"/>
    </source>
</evidence>
<dbReference type="InterPro" id="IPR006004">
    <property type="entry name" value="SudA-like"/>
</dbReference>
<evidence type="ECO:0000313" key="5">
    <source>
        <dbReference type="Proteomes" id="UP000010880"/>
    </source>
</evidence>
<sequence length="461" mass="50523">MSQEEVKYEMPEQDPVERTDNFSEVALGYDEETAIKEAERCLQCSNPKCKTGCPVEVDIPEFIELVAEGKFEKAAKKVKEKNNLPAICGRVCPQEEQCEAECIVGIKNEPVGIGRLERFVADYIRDSEKVKPVKQDKGKVAVVGAGPAGLTAGADLAKMGYQVTIFESFHKPGGVLTYGIPEFRLPKEIVQDEVEKIKDLGVEIKLNKVVGKIKGVDELFAEGYDAVFVGTGAGLPKFLGLEGENLNGVYSANEFLTRVNLMKAYKFPKYKTPVHVGDKVAVVGAGNVAMDAARTALRLGAKESMIVYRRGREEMPAREEEIHHAQEEGVEFKLLNNPTRILGDQDGFVRGMECVKMELGERDESGRRRPIAIEGSEFEIDVDTVIMAIGQNPNPILLQDTPEIKTTDWGTIKTDESKETSKEGVFAGGDVVTGAATVIEAMGAGKQAAQSIDQYIKSRKK</sequence>
<dbReference type="KEGG" id="hhl:Halha_1063"/>
<dbReference type="RefSeq" id="WP_015326748.1">
    <property type="nucleotide sequence ID" value="NC_019978.1"/>
</dbReference>
<keyword evidence="5" id="KW-1185">Reference proteome</keyword>
<dbReference type="InterPro" id="IPR023753">
    <property type="entry name" value="FAD/NAD-binding_dom"/>
</dbReference>
<feature type="domain" description="FAD/NAD(P)-binding" evidence="2">
    <location>
        <begin position="139"/>
        <end position="445"/>
    </location>
</feature>
<protein>
    <submittedName>
        <fullName evidence="4">NADPH-dependent glutamate synthase, homotetrameric</fullName>
    </submittedName>
</protein>
<dbReference type="STRING" id="748449.Halha_1063"/>
<feature type="region of interest" description="Disordered" evidence="1">
    <location>
        <begin position="1"/>
        <end position="23"/>
    </location>
</feature>
<dbReference type="InterPro" id="IPR009051">
    <property type="entry name" value="Helical_ferredxn"/>
</dbReference>
<dbReference type="NCBIfam" id="TIGR01316">
    <property type="entry name" value="gltA"/>
    <property type="match status" value="1"/>
</dbReference>
<dbReference type="Pfam" id="PF07992">
    <property type="entry name" value="Pyr_redox_2"/>
    <property type="match status" value="1"/>
</dbReference>
<dbReference type="GO" id="GO:0051536">
    <property type="term" value="F:iron-sulfur cluster binding"/>
    <property type="evidence" value="ECO:0007669"/>
    <property type="project" value="InterPro"/>
</dbReference>
<dbReference type="EMBL" id="CP003359">
    <property type="protein sequence ID" value="AGB41023.1"/>
    <property type="molecule type" value="Genomic_DNA"/>
</dbReference>
<dbReference type="OrthoDB" id="9803192at2"/>
<evidence type="ECO:0000259" key="3">
    <source>
        <dbReference type="Pfam" id="PF14691"/>
    </source>
</evidence>
<dbReference type="SUPFAM" id="SSF51971">
    <property type="entry name" value="Nucleotide-binding domain"/>
    <property type="match status" value="1"/>
</dbReference>
<reference evidence="5" key="1">
    <citation type="submission" date="2012-02" db="EMBL/GenBank/DDBJ databases">
        <title>The complete genome of Halobacteroides halobius DSM 5150.</title>
        <authorList>
            <person name="Lucas S."/>
            <person name="Copeland A."/>
            <person name="Lapidus A."/>
            <person name="Glavina del Rio T."/>
            <person name="Dalin E."/>
            <person name="Tice H."/>
            <person name="Bruce D."/>
            <person name="Goodwin L."/>
            <person name="Pitluck S."/>
            <person name="Peters L."/>
            <person name="Mikhailova N."/>
            <person name="Gu W."/>
            <person name="Kyrpides N."/>
            <person name="Mavromatis K."/>
            <person name="Ivanova N."/>
            <person name="Brettin T."/>
            <person name="Detter J.C."/>
            <person name="Han C."/>
            <person name="Larimer F."/>
            <person name="Land M."/>
            <person name="Hauser L."/>
            <person name="Markowitz V."/>
            <person name="Cheng J.-F."/>
            <person name="Hugenholtz P."/>
            <person name="Woyke T."/>
            <person name="Wu D."/>
            <person name="Tindall B."/>
            <person name="Pomrenke H."/>
            <person name="Brambilla E."/>
            <person name="Klenk H.-P."/>
            <person name="Eisen J.A."/>
        </authorList>
    </citation>
    <scope>NUCLEOTIDE SEQUENCE [LARGE SCALE GENOMIC DNA]</scope>
    <source>
        <strain evidence="5">ATCC 35273 / DSM 5150 / MD-1</strain>
    </source>
</reference>
<organism evidence="4 5">
    <name type="scientific">Halobacteroides halobius (strain ATCC 35273 / DSM 5150 / MD-1)</name>
    <dbReference type="NCBI Taxonomy" id="748449"/>
    <lineage>
        <taxon>Bacteria</taxon>
        <taxon>Bacillati</taxon>
        <taxon>Bacillota</taxon>
        <taxon>Clostridia</taxon>
        <taxon>Halanaerobiales</taxon>
        <taxon>Halobacteroidaceae</taxon>
        <taxon>Halobacteroides</taxon>
    </lineage>
</organism>
<dbReference type="Gene3D" id="3.50.50.60">
    <property type="entry name" value="FAD/NAD(P)-binding domain"/>
    <property type="match status" value="2"/>
</dbReference>
<dbReference type="eggNOG" id="COG0493">
    <property type="taxonomic scope" value="Bacteria"/>
</dbReference>
<dbReference type="HOGENOM" id="CLU_000422_3_3_9"/>
<dbReference type="AlphaFoldDB" id="L0KA91"/>
<name>L0KA91_HALHC</name>
<dbReference type="Pfam" id="PF14691">
    <property type="entry name" value="Fer4_20"/>
    <property type="match status" value="1"/>
</dbReference>
<feature type="compositionally biased region" description="Basic and acidic residues" evidence="1">
    <location>
        <begin position="1"/>
        <end position="21"/>
    </location>
</feature>
<dbReference type="PANTHER" id="PTHR42783:SF3">
    <property type="entry name" value="GLUTAMATE SYNTHASE [NADPH] SMALL CHAIN-RELATED"/>
    <property type="match status" value="1"/>
</dbReference>
<dbReference type="PATRIC" id="fig|748449.3.peg.1018"/>
<dbReference type="PANTHER" id="PTHR42783">
    <property type="entry name" value="GLUTAMATE SYNTHASE [NADPH] SMALL CHAIN"/>
    <property type="match status" value="1"/>
</dbReference>